<dbReference type="Proteomes" id="UP000007819">
    <property type="component" value="Chromosome A1"/>
</dbReference>
<dbReference type="RefSeq" id="XP_001948117.1">
    <property type="nucleotide sequence ID" value="XM_001948082.4"/>
</dbReference>
<comment type="catalytic activity">
    <reaction evidence="12">
        <text>glucuronate acceptor + UDP-alpha-D-glucuronate = acceptor beta-D-glucuronoside + UDP + H(+)</text>
        <dbReference type="Rhea" id="RHEA:21032"/>
        <dbReference type="ChEBI" id="CHEBI:15378"/>
        <dbReference type="ChEBI" id="CHEBI:58052"/>
        <dbReference type="ChEBI" id="CHEBI:58223"/>
        <dbReference type="ChEBI" id="CHEBI:132367"/>
        <dbReference type="ChEBI" id="CHEBI:132368"/>
        <dbReference type="EC" id="2.4.1.17"/>
    </reaction>
</comment>
<evidence type="ECO:0000256" key="5">
    <source>
        <dbReference type="ARBA" id="ARBA00022692"/>
    </source>
</evidence>
<dbReference type="GO" id="GO:0005783">
    <property type="term" value="C:endoplasmic reticulum"/>
    <property type="evidence" value="ECO:0007669"/>
    <property type="project" value="UniProtKB-SubCell"/>
</dbReference>
<dbReference type="OrthoDB" id="5835829at2759"/>
<dbReference type="PANTHER" id="PTHR48043:SF145">
    <property type="entry name" value="FI06409P-RELATED"/>
    <property type="match status" value="1"/>
</dbReference>
<keyword evidence="6" id="KW-0256">Endoplasmic reticulum</keyword>
<evidence type="ECO:0000256" key="3">
    <source>
        <dbReference type="ARBA" id="ARBA00022676"/>
    </source>
</evidence>
<keyword evidence="9" id="KW-0325">Glycoprotein</keyword>
<evidence type="ECO:0000256" key="9">
    <source>
        <dbReference type="ARBA" id="ARBA00023180"/>
    </source>
</evidence>
<dbReference type="PROSITE" id="PS00375">
    <property type="entry name" value="UDPGT"/>
    <property type="match status" value="1"/>
</dbReference>
<protein>
    <recommendedName>
        <fullName evidence="12">UDP-glucuronosyltransferase</fullName>
        <ecNumber evidence="12">2.4.1.17</ecNumber>
    </recommendedName>
</protein>
<dbReference type="CDD" id="cd03784">
    <property type="entry name" value="GT1_Gtf-like"/>
    <property type="match status" value="1"/>
</dbReference>
<evidence type="ECO:0000256" key="4">
    <source>
        <dbReference type="ARBA" id="ARBA00022679"/>
    </source>
</evidence>
<dbReference type="SMR" id="A0A8R2A1D8"/>
<keyword evidence="14" id="KW-1185">Reference proteome</keyword>
<name>A0A8R2A1D8_ACYPI</name>
<feature type="transmembrane region" description="Helical" evidence="12">
    <location>
        <begin position="473"/>
        <end position="497"/>
    </location>
</feature>
<dbReference type="OMA" id="NCTFIWK"/>
<feature type="signal peptide" evidence="12">
    <location>
        <begin position="1"/>
        <end position="20"/>
    </location>
</feature>
<evidence type="ECO:0000256" key="12">
    <source>
        <dbReference type="RuleBase" id="RU362059"/>
    </source>
</evidence>
<evidence type="ECO:0000256" key="6">
    <source>
        <dbReference type="ARBA" id="ARBA00022824"/>
    </source>
</evidence>
<dbReference type="PANTHER" id="PTHR48043">
    <property type="entry name" value="EG:EG0003.4 PROTEIN-RELATED"/>
    <property type="match status" value="1"/>
</dbReference>
<dbReference type="AlphaFoldDB" id="A0A8R2A1D8"/>
<dbReference type="GeneID" id="100160380"/>
<dbReference type="InterPro" id="IPR050271">
    <property type="entry name" value="UDP-glycosyltransferase"/>
</dbReference>
<proteinExistence type="inferred from homology"/>
<dbReference type="GO" id="GO:0016020">
    <property type="term" value="C:membrane"/>
    <property type="evidence" value="ECO:0007669"/>
    <property type="project" value="UniProtKB-SubCell"/>
</dbReference>
<evidence type="ECO:0000256" key="8">
    <source>
        <dbReference type="ARBA" id="ARBA00023136"/>
    </source>
</evidence>
<dbReference type="Gene3D" id="3.40.50.2000">
    <property type="entry name" value="Glycogen Phosphorylase B"/>
    <property type="match status" value="1"/>
</dbReference>
<keyword evidence="4 11" id="KW-0808">Transferase</keyword>
<dbReference type="EnsemblMetazoa" id="XM_001948082.5">
    <property type="protein sequence ID" value="XP_001948117.1"/>
    <property type="gene ID" value="LOC100160380"/>
</dbReference>
<evidence type="ECO:0000256" key="11">
    <source>
        <dbReference type="RuleBase" id="RU003718"/>
    </source>
</evidence>
<keyword evidence="12" id="KW-0732">Signal</keyword>
<reference evidence="13" key="2">
    <citation type="submission" date="2022-06" db="UniProtKB">
        <authorList>
            <consortium name="EnsemblMetazoa"/>
        </authorList>
    </citation>
    <scope>IDENTIFICATION</scope>
</reference>
<dbReference type="SUPFAM" id="SSF53756">
    <property type="entry name" value="UDP-Glycosyltransferase/glycogen phosphorylase"/>
    <property type="match status" value="1"/>
</dbReference>
<organism evidence="13 14">
    <name type="scientific">Acyrthosiphon pisum</name>
    <name type="common">Pea aphid</name>
    <dbReference type="NCBI Taxonomy" id="7029"/>
    <lineage>
        <taxon>Eukaryota</taxon>
        <taxon>Metazoa</taxon>
        <taxon>Ecdysozoa</taxon>
        <taxon>Arthropoda</taxon>
        <taxon>Hexapoda</taxon>
        <taxon>Insecta</taxon>
        <taxon>Pterygota</taxon>
        <taxon>Neoptera</taxon>
        <taxon>Paraneoptera</taxon>
        <taxon>Hemiptera</taxon>
        <taxon>Sternorrhyncha</taxon>
        <taxon>Aphidomorpha</taxon>
        <taxon>Aphidoidea</taxon>
        <taxon>Aphididae</taxon>
        <taxon>Macrosiphini</taxon>
        <taxon>Acyrthosiphon</taxon>
    </lineage>
</organism>
<dbReference type="EC" id="2.4.1.17" evidence="12"/>
<dbReference type="GO" id="GO:0015020">
    <property type="term" value="F:glucuronosyltransferase activity"/>
    <property type="evidence" value="ECO:0007669"/>
    <property type="project" value="UniProtKB-EC"/>
</dbReference>
<dbReference type="KEGG" id="api:100160380"/>
<keyword evidence="3 11" id="KW-0328">Glycosyltransferase</keyword>
<comment type="similarity">
    <text evidence="2 11">Belongs to the UDP-glycosyltransferase family.</text>
</comment>
<dbReference type="InterPro" id="IPR035595">
    <property type="entry name" value="UDP_glycos_trans_CS"/>
</dbReference>
<evidence type="ECO:0000256" key="1">
    <source>
        <dbReference type="ARBA" id="ARBA00004240"/>
    </source>
</evidence>
<evidence type="ECO:0000313" key="13">
    <source>
        <dbReference type="EnsemblMetazoa" id="XP_001948117.1"/>
    </source>
</evidence>
<dbReference type="InterPro" id="IPR002213">
    <property type="entry name" value="UDP_glucos_trans"/>
</dbReference>
<keyword evidence="8 12" id="KW-0472">Membrane</keyword>
<dbReference type="Pfam" id="PF00201">
    <property type="entry name" value="UDPGT"/>
    <property type="match status" value="1"/>
</dbReference>
<feature type="chain" id="PRO_5035962384" description="UDP-glucuronosyltransferase" evidence="12">
    <location>
        <begin position="21"/>
        <end position="518"/>
    </location>
</feature>
<keyword evidence="7 12" id="KW-1133">Transmembrane helix</keyword>
<sequence length="518" mass="58777">MKYVGLLLVAVLGALSATDGANILGVFPINGRSHWVVYESLMKALAARGHNVTVITAFPQKSPLANYTDIDVSGTLPSAVNTVGIDMVLKYLASVFANQWFIADHQMNICRKTQKLPQVQALLQSDIKFDAVFTEIFGADCDVGYAYHFKAPLLSIMSSSHLPWSYDRVGGPDNPSYIPTIVTRAAGKMNFKERMINTLYYIYFKMAWKYYSEWPANELLKENFGPDTPHINEIVYNTSMVFVNGHFSLDGPRPLVPNMVEIGGIHVKSPRPIPKDILKFIEDSPNGVMFFTFGSLIRISSLPPSVLQMFKDVFAKLPIRVLWKYEEEMSDKPDNVYISKWMPQRDILSHPKVRLFMTHGGLLGIIEAVHSGVPVVGIPFFFDQPRNILKLVQQGSGIILDYESLTKDILYNAITTIVNNNSYAINANKLAKRFKDRPLNATETAVYWTEYVIRHKGARHLRTAAVGMPWWKYYLVDVIGFILLIIFVVLYLIYFVLKTIYKKLFKKTVPPKKKEKKN</sequence>
<evidence type="ECO:0000256" key="10">
    <source>
        <dbReference type="ARBA" id="ARBA00046288"/>
    </source>
</evidence>
<evidence type="ECO:0000256" key="2">
    <source>
        <dbReference type="ARBA" id="ARBA00009995"/>
    </source>
</evidence>
<accession>A0A8R2A1D8</accession>
<reference evidence="14" key="1">
    <citation type="submission" date="2010-06" db="EMBL/GenBank/DDBJ databases">
        <authorList>
            <person name="Jiang H."/>
            <person name="Abraham K."/>
            <person name="Ali S."/>
            <person name="Alsbrooks S.L."/>
            <person name="Anim B.N."/>
            <person name="Anosike U.S."/>
            <person name="Attaway T."/>
            <person name="Bandaranaike D.P."/>
            <person name="Battles P.K."/>
            <person name="Bell S.N."/>
            <person name="Bell A.V."/>
            <person name="Beltran B."/>
            <person name="Bickham C."/>
            <person name="Bustamante Y."/>
            <person name="Caleb T."/>
            <person name="Canada A."/>
            <person name="Cardenas V."/>
            <person name="Carter K."/>
            <person name="Chacko J."/>
            <person name="Chandrabose M.N."/>
            <person name="Chavez D."/>
            <person name="Chavez A."/>
            <person name="Chen L."/>
            <person name="Chu H.-S."/>
            <person name="Claassen K.J."/>
            <person name="Cockrell R."/>
            <person name="Collins M."/>
            <person name="Cooper J.A."/>
            <person name="Cree A."/>
            <person name="Curry S.M."/>
            <person name="Da Y."/>
            <person name="Dao M.D."/>
            <person name="Das B."/>
            <person name="Davila M.-L."/>
            <person name="Davy-Carroll L."/>
            <person name="Denson S."/>
            <person name="Dinh H."/>
            <person name="Ebong V.E."/>
            <person name="Edwards J.R."/>
            <person name="Egan A."/>
            <person name="El-Daye J."/>
            <person name="Escobedo L."/>
            <person name="Fernandez S."/>
            <person name="Fernando P.R."/>
            <person name="Flagg N."/>
            <person name="Forbes L.D."/>
            <person name="Fowler R.G."/>
            <person name="Fu Q."/>
            <person name="Gabisi R.A."/>
            <person name="Ganer J."/>
            <person name="Garbino Pronczuk A."/>
            <person name="Garcia R.M."/>
            <person name="Garner T."/>
            <person name="Garrett T.E."/>
            <person name="Gonzalez D.A."/>
            <person name="Hamid H."/>
            <person name="Hawkins E.S."/>
            <person name="Hirani K."/>
            <person name="Hogues M.E."/>
            <person name="Hollins B."/>
            <person name="Hsiao C.-H."/>
            <person name="Jabil R."/>
            <person name="James M.L."/>
            <person name="Jhangiani S.N."/>
            <person name="Johnson B."/>
            <person name="Johnson Q."/>
            <person name="Joshi V."/>
            <person name="Kalu J.B."/>
            <person name="Kam C."/>
            <person name="Kashfia A."/>
            <person name="Keebler J."/>
            <person name="Kisamo H."/>
            <person name="Kovar C.L."/>
            <person name="Lago L.A."/>
            <person name="Lai C.-Y."/>
            <person name="Laidlaw J."/>
            <person name="Lara F."/>
            <person name="Le T.-K."/>
            <person name="Lee S.L."/>
            <person name="Legall F.H."/>
            <person name="Lemon S.J."/>
            <person name="Lewis L.R."/>
            <person name="Li B."/>
            <person name="Liu Y."/>
            <person name="Liu Y.-S."/>
            <person name="Lopez J."/>
            <person name="Lozado R.J."/>
            <person name="Lu J."/>
            <person name="Madu R.C."/>
            <person name="Maheshwari M."/>
            <person name="Maheshwari R."/>
            <person name="Malloy K."/>
            <person name="Martinez E."/>
            <person name="Mathew T."/>
            <person name="Mercado I.C."/>
            <person name="Mercado C."/>
            <person name="Meyer B."/>
            <person name="Montgomery K."/>
            <person name="Morgan M.B."/>
            <person name="Munidasa M."/>
            <person name="Nazareth L.V."/>
            <person name="Nelson J."/>
            <person name="Ng B.M."/>
            <person name="Nguyen N.B."/>
            <person name="Nguyen P.Q."/>
            <person name="Nguyen T."/>
            <person name="Obregon M."/>
            <person name="Okwuonu G.O."/>
            <person name="Onwere C.G."/>
            <person name="Orozco G."/>
            <person name="Parra A."/>
            <person name="Patel S."/>
            <person name="Patil S."/>
            <person name="Perez A."/>
            <person name="Perez Y."/>
            <person name="Pham C."/>
            <person name="Primus E.L."/>
            <person name="Pu L.-L."/>
            <person name="Puazo M."/>
            <person name="Qin X."/>
            <person name="Quiroz J.B."/>
            <person name="Reese J."/>
            <person name="Richards S."/>
            <person name="Rives C.M."/>
            <person name="Robberts R."/>
            <person name="Ruiz S.J."/>
            <person name="Ruiz M.J."/>
            <person name="Santibanez J."/>
            <person name="Schneider B.W."/>
            <person name="Sisson I."/>
            <person name="Smith M."/>
            <person name="Sodergren E."/>
            <person name="Song X.-Z."/>
            <person name="Song B.B."/>
            <person name="Summersgill H."/>
            <person name="Thelus R."/>
            <person name="Thornton R.D."/>
            <person name="Trejos Z.Y."/>
            <person name="Usmani K."/>
            <person name="Vattathil S."/>
            <person name="Villasana D."/>
            <person name="Walker D.L."/>
            <person name="Wang S."/>
            <person name="Wang K."/>
            <person name="White C.S."/>
            <person name="Williams A.C."/>
            <person name="Williamson J."/>
            <person name="Wilson K."/>
            <person name="Woghiren I.O."/>
            <person name="Woodworth J.R."/>
            <person name="Worley K.C."/>
            <person name="Wright R.A."/>
            <person name="Wu W."/>
            <person name="Young L."/>
            <person name="Zhang L."/>
            <person name="Zhang J."/>
            <person name="Zhu Y."/>
            <person name="Muzny D.M."/>
            <person name="Weinstock G."/>
            <person name="Gibbs R.A."/>
        </authorList>
    </citation>
    <scope>NUCLEOTIDE SEQUENCE [LARGE SCALE GENOMIC DNA]</scope>
    <source>
        <strain evidence="14">LSR1</strain>
    </source>
</reference>
<keyword evidence="5 12" id="KW-0812">Transmembrane</keyword>
<evidence type="ECO:0000256" key="7">
    <source>
        <dbReference type="ARBA" id="ARBA00022989"/>
    </source>
</evidence>
<dbReference type="FunFam" id="3.40.50.2000:FF:000050">
    <property type="entry name" value="UDP-glucuronosyltransferase"/>
    <property type="match status" value="1"/>
</dbReference>
<comment type="subcellular location">
    <subcellularLocation>
        <location evidence="10">Endomembrane system</location>
        <topology evidence="10">Single-pass type I membrane protein</topology>
    </subcellularLocation>
    <subcellularLocation>
        <location evidence="1">Endoplasmic reticulum</location>
    </subcellularLocation>
    <subcellularLocation>
        <location evidence="12">Membrane</location>
        <topology evidence="12">Single-pass membrane protein</topology>
    </subcellularLocation>
</comment>
<evidence type="ECO:0000313" key="14">
    <source>
        <dbReference type="Proteomes" id="UP000007819"/>
    </source>
</evidence>